<dbReference type="InterPro" id="IPR043733">
    <property type="entry name" value="DUF5677"/>
</dbReference>
<name>A0AAW5JSC0_9FIRM</name>
<sequence length="282" mass="33243">MEIATPDEVDPINEQYLFTFWDGVSRMSDCNLFYIDMGSDSPDTKEFMKQVKAQLQYYTGLFQAVCPLENKMLVLLGIATYSYKRICEVVEHNLFNTIAGRSVVRVLIENYIMMKYLIKHESEHEDIWTEYQYYGIGQYKLISERYRENGKDMPNSHVMYDYIDALVGEYKNKEFIDMDTSYFDKMNVREKAINVGEKELFGLYYDYDSAFEHGLWGAIRESSLIKCDVPSHQYHCLPDIENNQKLKSIWFDCMEAMNNILNVLNEVYGLPEHLLNEDMDNE</sequence>
<accession>A0AAW5JSC0</accession>
<dbReference type="AlphaFoldDB" id="A0AAW5JSC0"/>
<dbReference type="Pfam" id="PF18928">
    <property type="entry name" value="DUF5677"/>
    <property type="match status" value="1"/>
</dbReference>
<protein>
    <submittedName>
        <fullName evidence="1">DUF5677 domain-containing protein</fullName>
    </submittedName>
</protein>
<proteinExistence type="predicted"/>
<gene>
    <name evidence="1" type="ORF">NE579_15610</name>
</gene>
<dbReference type="EMBL" id="JANFYS010000067">
    <property type="protein sequence ID" value="MCQ4771862.1"/>
    <property type="molecule type" value="Genomic_DNA"/>
</dbReference>
<comment type="caution">
    <text evidence="1">The sequence shown here is derived from an EMBL/GenBank/DDBJ whole genome shotgun (WGS) entry which is preliminary data.</text>
</comment>
<evidence type="ECO:0000313" key="1">
    <source>
        <dbReference type="EMBL" id="MCQ4771862.1"/>
    </source>
</evidence>
<organism evidence="1 2">
    <name type="scientific">Intestinimonas massiliensis</name>
    <name type="common">ex Afouda et al. 2020</name>
    <dbReference type="NCBI Taxonomy" id="1673721"/>
    <lineage>
        <taxon>Bacteria</taxon>
        <taxon>Bacillati</taxon>
        <taxon>Bacillota</taxon>
        <taxon>Clostridia</taxon>
        <taxon>Eubacteriales</taxon>
        <taxon>Intestinimonas</taxon>
    </lineage>
</organism>
<dbReference type="RefSeq" id="WP_256304905.1">
    <property type="nucleotide sequence ID" value="NZ_JANFYS010000067.1"/>
</dbReference>
<evidence type="ECO:0000313" key="2">
    <source>
        <dbReference type="Proteomes" id="UP001204562"/>
    </source>
</evidence>
<reference evidence="1" key="1">
    <citation type="submission" date="2022-06" db="EMBL/GenBank/DDBJ databases">
        <title>Isolation of gut microbiota from human fecal samples.</title>
        <authorList>
            <person name="Pamer E.G."/>
            <person name="Barat B."/>
            <person name="Waligurski E."/>
            <person name="Medina S."/>
            <person name="Paddock L."/>
            <person name="Mostad J."/>
        </authorList>
    </citation>
    <scope>NUCLEOTIDE SEQUENCE</scope>
    <source>
        <strain evidence="1">DFI.9.91</strain>
    </source>
</reference>
<dbReference type="Proteomes" id="UP001204562">
    <property type="component" value="Unassembled WGS sequence"/>
</dbReference>